<name>A0A821GAX5_9BILA</name>
<feature type="transmembrane region" description="Helical" evidence="6">
    <location>
        <begin position="526"/>
        <end position="543"/>
    </location>
</feature>
<feature type="transmembrane region" description="Helical" evidence="6">
    <location>
        <begin position="495"/>
        <end position="514"/>
    </location>
</feature>
<evidence type="ECO:0000256" key="1">
    <source>
        <dbReference type="ARBA" id="ARBA00004141"/>
    </source>
</evidence>
<dbReference type="InterPro" id="IPR050927">
    <property type="entry name" value="TRPM"/>
</dbReference>
<feature type="region of interest" description="Disordered" evidence="5">
    <location>
        <begin position="777"/>
        <end position="820"/>
    </location>
</feature>
<feature type="compositionally biased region" description="Polar residues" evidence="5">
    <location>
        <begin position="1"/>
        <end position="15"/>
    </location>
</feature>
<evidence type="ECO:0000256" key="2">
    <source>
        <dbReference type="ARBA" id="ARBA00022692"/>
    </source>
</evidence>
<evidence type="ECO:0000259" key="7">
    <source>
        <dbReference type="Pfam" id="PF25508"/>
    </source>
</evidence>
<sequence length="820" mass="95595">ISKPTPTNNRKQTISNDEDGIDIAMLDETFPPDDEKDKDKSSFVKNTLREALRPLGKHRKSFVDDVRKLYNIIREQEYEDKGKRFPMGELLSLAEERTFGEYLFSLVRCITSSFRGNVYVFNINSSSSVRETIYHAYIKARDNLSLIKSKHYQIKDDQAHLALGWSITNVDENQLLTASKIWNDTTKVKQNREYLIDALHKNLLVFVSNFVKLDVDITHLFGFAENSLKGAANTSTAEFFNKNIWSGRHHYLKDLYSEKIRNNRDPLCFLDQINSKLNFEEEDLSIIIEKLVGDFMDPLYKNPSKCVLRKVHPENNSKEEKIDAEHIYRDLFLWCILTYRLDMAKIFLTQMNTRICSALIASKILKKLADYAPDQAAKKTLFSKADEFETYAIEFVRCSYLYDKHKACELIMRRVKLYGDTTCLQMAIAADNKKFLYEDACQALLKNIWFDKTTSSMHLQQRLKKNGIDYTDDYDNNATVFQHFLHFHDRPIVKYYYTCFGYALFLLFFSYYMLFAFDPPSDDIPSIHWTEILTIITVTSMLVEEFRQIYFQANKSLMGKIYAYFDLGNRMSNLFLVLPTYLLFYIGLVLRFTRTDANGFAWARIVMACDLELWFIRSVLFIGIAPQLGPKLVMIRKMTNDLLLFIFIIVVFIFGYGITSRSMIAYRTIDFDGRQFFRNVVYPVYYFVLGKFDDELAQLDEMIPLNDDIDREWSDFERYSTNDYIRELLDVQADTVANVMTNDIGRGRRFDSIMTEMEGMKKSLNRIMAAMEHAKMSNLDSPTSENGSGTNTSNEIQPQQLPTANTRIKSPRRSNHSNND</sequence>
<dbReference type="AlphaFoldDB" id="A0A821GAX5"/>
<keyword evidence="3 6" id="KW-1133">Transmembrane helix</keyword>
<proteinExistence type="predicted"/>
<protein>
    <recommendedName>
        <fullName evidence="7">TRPM-like domain-containing protein</fullName>
    </recommendedName>
</protein>
<feature type="non-terminal residue" evidence="9">
    <location>
        <position position="1"/>
    </location>
</feature>
<feature type="transmembrane region" description="Helical" evidence="6">
    <location>
        <begin position="574"/>
        <end position="593"/>
    </location>
</feature>
<organism evidence="9 10">
    <name type="scientific">Rotaria socialis</name>
    <dbReference type="NCBI Taxonomy" id="392032"/>
    <lineage>
        <taxon>Eukaryota</taxon>
        <taxon>Metazoa</taxon>
        <taxon>Spiralia</taxon>
        <taxon>Gnathifera</taxon>
        <taxon>Rotifera</taxon>
        <taxon>Eurotatoria</taxon>
        <taxon>Bdelloidea</taxon>
        <taxon>Philodinida</taxon>
        <taxon>Philodinidae</taxon>
        <taxon>Rotaria</taxon>
    </lineage>
</organism>
<dbReference type="EMBL" id="CAJOBO010002000">
    <property type="protein sequence ID" value="CAF4424591.1"/>
    <property type="molecule type" value="Genomic_DNA"/>
</dbReference>
<evidence type="ECO:0000256" key="6">
    <source>
        <dbReference type="SAM" id="Phobius"/>
    </source>
</evidence>
<dbReference type="PANTHER" id="PTHR13800">
    <property type="entry name" value="TRANSIENT RECEPTOR POTENTIAL CATION CHANNEL, SUBFAMILY M, MEMBER 6"/>
    <property type="match status" value="1"/>
</dbReference>
<reference evidence="9" key="1">
    <citation type="submission" date="2021-02" db="EMBL/GenBank/DDBJ databases">
        <authorList>
            <person name="Nowell W R."/>
        </authorList>
    </citation>
    <scope>NUCLEOTIDE SEQUENCE</scope>
</reference>
<gene>
    <name evidence="8" type="ORF">HFQ381_LOCUS21848</name>
    <name evidence="9" type="ORF">QYT958_LOCUS15667</name>
</gene>
<feature type="compositionally biased region" description="Polar residues" evidence="5">
    <location>
        <begin position="778"/>
        <end position="808"/>
    </location>
</feature>
<dbReference type="InterPro" id="IPR057366">
    <property type="entry name" value="TRPM-like"/>
</dbReference>
<comment type="caution">
    <text evidence="9">The sequence shown here is derived from an EMBL/GenBank/DDBJ whole genome shotgun (WGS) entry which is preliminary data.</text>
</comment>
<keyword evidence="2 6" id="KW-0812">Transmembrane</keyword>
<keyword evidence="4 6" id="KW-0472">Membrane</keyword>
<evidence type="ECO:0000256" key="5">
    <source>
        <dbReference type="SAM" id="MobiDB-lite"/>
    </source>
</evidence>
<accession>A0A821GAX5</accession>
<dbReference type="GO" id="GO:0099604">
    <property type="term" value="F:ligand-gated calcium channel activity"/>
    <property type="evidence" value="ECO:0007669"/>
    <property type="project" value="TreeGrafter"/>
</dbReference>
<dbReference type="Pfam" id="PF25508">
    <property type="entry name" value="TRPM2"/>
    <property type="match status" value="1"/>
</dbReference>
<evidence type="ECO:0000313" key="9">
    <source>
        <dbReference type="EMBL" id="CAF4664169.1"/>
    </source>
</evidence>
<dbReference type="PANTHER" id="PTHR13800:SF12">
    <property type="entry name" value="TRANSIENT RECEPTOR POTENTIAL CATION CHANNEL SUBFAMILY M MEMBER-LIKE 2"/>
    <property type="match status" value="1"/>
</dbReference>
<evidence type="ECO:0000313" key="10">
    <source>
        <dbReference type="Proteomes" id="UP000663848"/>
    </source>
</evidence>
<dbReference type="Proteomes" id="UP000663848">
    <property type="component" value="Unassembled WGS sequence"/>
</dbReference>
<feature type="domain" description="TRPM-like" evidence="7">
    <location>
        <begin position="271"/>
        <end position="436"/>
    </location>
</feature>
<feature type="region of interest" description="Disordered" evidence="5">
    <location>
        <begin position="1"/>
        <end position="20"/>
    </location>
</feature>
<dbReference type="EMBL" id="CAJOBR010002202">
    <property type="protein sequence ID" value="CAF4664169.1"/>
    <property type="molecule type" value="Genomic_DNA"/>
</dbReference>
<evidence type="ECO:0000256" key="4">
    <source>
        <dbReference type="ARBA" id="ARBA00023136"/>
    </source>
</evidence>
<evidence type="ECO:0000256" key="3">
    <source>
        <dbReference type="ARBA" id="ARBA00022989"/>
    </source>
</evidence>
<comment type="subcellular location">
    <subcellularLocation>
        <location evidence="1">Membrane</location>
        <topology evidence="1">Multi-pass membrane protein</topology>
    </subcellularLocation>
</comment>
<feature type="transmembrane region" description="Helical" evidence="6">
    <location>
        <begin position="613"/>
        <end position="630"/>
    </location>
</feature>
<evidence type="ECO:0000313" key="8">
    <source>
        <dbReference type="EMBL" id="CAF4424591.1"/>
    </source>
</evidence>
<dbReference type="Proteomes" id="UP000663851">
    <property type="component" value="Unassembled WGS sequence"/>
</dbReference>
<feature type="compositionally biased region" description="Basic residues" evidence="5">
    <location>
        <begin position="809"/>
        <end position="820"/>
    </location>
</feature>
<dbReference type="GO" id="GO:0005886">
    <property type="term" value="C:plasma membrane"/>
    <property type="evidence" value="ECO:0007669"/>
    <property type="project" value="TreeGrafter"/>
</dbReference>
<feature type="transmembrane region" description="Helical" evidence="6">
    <location>
        <begin position="642"/>
        <end position="659"/>
    </location>
</feature>